<reference evidence="2 3" key="1">
    <citation type="journal article" date="2014" name="Int. J. Syst. Evol. Microbiol.">
        <title>Complete genome sequence of Corynebacterium casei LMG S-19264T (=DSM 44701T), isolated from a smear-ripened cheese.</title>
        <authorList>
            <consortium name="US DOE Joint Genome Institute (JGI-PGF)"/>
            <person name="Walter F."/>
            <person name="Albersmeier A."/>
            <person name="Kalinowski J."/>
            <person name="Ruckert C."/>
        </authorList>
    </citation>
    <scope>NUCLEOTIDE SEQUENCE [LARGE SCALE GENOMIC DNA]</scope>
    <source>
        <strain evidence="2 3">CGMCC 4.7215</strain>
    </source>
</reference>
<evidence type="ECO:0000313" key="2">
    <source>
        <dbReference type="EMBL" id="MFC7127085.1"/>
    </source>
</evidence>
<dbReference type="Proteomes" id="UP001596414">
    <property type="component" value="Unassembled WGS sequence"/>
</dbReference>
<dbReference type="Pfam" id="PF13417">
    <property type="entry name" value="GST_N_3"/>
    <property type="match status" value="1"/>
</dbReference>
<dbReference type="RefSeq" id="WP_267637059.1">
    <property type="nucleotide sequence ID" value="NZ_JAODIY010000009.1"/>
</dbReference>
<evidence type="ECO:0000259" key="1">
    <source>
        <dbReference type="Pfam" id="PF13417"/>
    </source>
</evidence>
<dbReference type="EMBL" id="JBHSZQ010000047">
    <property type="protein sequence ID" value="MFC7127085.1"/>
    <property type="molecule type" value="Genomic_DNA"/>
</dbReference>
<dbReference type="AlphaFoldDB" id="A0ABD5X774"/>
<organism evidence="2 3">
    <name type="scientific">Halovenus rubra</name>
    <dbReference type="NCBI Taxonomy" id="869890"/>
    <lineage>
        <taxon>Archaea</taxon>
        <taxon>Methanobacteriati</taxon>
        <taxon>Methanobacteriota</taxon>
        <taxon>Stenosarchaea group</taxon>
        <taxon>Halobacteria</taxon>
        <taxon>Halobacteriales</taxon>
        <taxon>Haloarculaceae</taxon>
        <taxon>Halovenus</taxon>
    </lineage>
</organism>
<dbReference type="Gene3D" id="3.40.30.10">
    <property type="entry name" value="Glutaredoxin"/>
    <property type="match status" value="1"/>
</dbReference>
<dbReference type="SUPFAM" id="SSF52833">
    <property type="entry name" value="Thioredoxin-like"/>
    <property type="match status" value="1"/>
</dbReference>
<evidence type="ECO:0000313" key="3">
    <source>
        <dbReference type="Proteomes" id="UP001596414"/>
    </source>
</evidence>
<comment type="caution">
    <text evidence="2">The sequence shown here is derived from an EMBL/GenBank/DDBJ whole genome shotgun (WGS) entry which is preliminary data.</text>
</comment>
<name>A0ABD5X774_9EURY</name>
<protein>
    <submittedName>
        <fullName evidence="2">Glutaredoxin family protein</fullName>
    </submittedName>
</protein>
<accession>A0ABD5X774</accession>
<dbReference type="InterPro" id="IPR004045">
    <property type="entry name" value="Glutathione_S-Trfase_N"/>
</dbReference>
<sequence>MRTLDSFEIRSDNIDKLVTDVDEIERPLLYDREDCVYSTRVRVALENNSVDYDEIWAPEDTDDRDIVEEITGQRTVPVMLDPAADRDYFTDTETMLAHIEETYS</sequence>
<proteinExistence type="predicted"/>
<gene>
    <name evidence="2" type="ORF">ACFQJ7_13810</name>
</gene>
<dbReference type="PROSITE" id="PS51354">
    <property type="entry name" value="GLUTAREDOXIN_2"/>
    <property type="match status" value="1"/>
</dbReference>
<feature type="domain" description="GST N-terminal" evidence="1">
    <location>
        <begin position="29"/>
        <end position="104"/>
    </location>
</feature>
<dbReference type="InterPro" id="IPR036249">
    <property type="entry name" value="Thioredoxin-like_sf"/>
</dbReference>